<dbReference type="Proteomes" id="UP001652625">
    <property type="component" value="Chromosome 15"/>
</dbReference>
<organism evidence="3 4">
    <name type="scientific">Hydra vulgaris</name>
    <name type="common">Hydra</name>
    <name type="synonym">Hydra attenuata</name>
    <dbReference type="NCBI Taxonomy" id="6087"/>
    <lineage>
        <taxon>Eukaryota</taxon>
        <taxon>Metazoa</taxon>
        <taxon>Cnidaria</taxon>
        <taxon>Hydrozoa</taxon>
        <taxon>Hydroidolina</taxon>
        <taxon>Anthoathecata</taxon>
        <taxon>Aplanulata</taxon>
        <taxon>Hydridae</taxon>
        <taxon>Hydra</taxon>
    </lineage>
</organism>
<dbReference type="RefSeq" id="XP_065676779.1">
    <property type="nucleotide sequence ID" value="XM_065820707.1"/>
</dbReference>
<accession>A0ABM4DQB7</accession>
<keyword evidence="1" id="KW-0175">Coiled coil</keyword>
<keyword evidence="3" id="KW-1185">Reference proteome</keyword>
<evidence type="ECO:0000313" key="4">
    <source>
        <dbReference type="RefSeq" id="XP_065676779.1"/>
    </source>
</evidence>
<feature type="coiled-coil region" evidence="1">
    <location>
        <begin position="38"/>
        <end position="68"/>
    </location>
</feature>
<dbReference type="GeneID" id="136092452"/>
<reference evidence="4" key="1">
    <citation type="submission" date="2025-08" db="UniProtKB">
        <authorList>
            <consortium name="RefSeq"/>
        </authorList>
    </citation>
    <scope>IDENTIFICATION</scope>
</reference>
<sequence>MLLIKKGELEEILLTLNIKLSSLEKSKLILKTIKVRHNLTLEDEKDNIKKILKQFERHVKKYSKLKQNKLVAELEIWRNEVGIKLPGNLPVAASSSSRGDVEEDGAPQAKRGRKSKRLSDQPEKRTYNKILDDFVDIVEKHASEQGVDKSEYLKEVVQRCEKRWGKMEGVKLSTISVQEAIALIYNLDLSINKYQELRLELLPKLMLPTRNDVDTFKRTLLPKELSSDDKQTSSPVNNVIKDTVESLLDISEFCAENHSIHVEGKFGLDGSGNHNYRHQFSDPQDADLKGTNYICSFWCPLEIKDSKNQVIWTNPTPNSITFARPVILVKAKETRESVKEYFKATLSQLPKNETQPILSKNGLQIFVKTEISMVDGKMVDLLVGDSGAFCHYCKCSRSDANDLVCILHGFTIDKNYNDVLSTWRRLENGKILYKDTERHGQCHEPIVESDVKFFAILHQKLRALDHCLEFLYHIVGKQTHTWSEQDIKVKTALKKAKKKVIQNVSEKTGMLLDSSTSSGGNTNNGPLADRFFSPKERKSICSIILKTEDQDSFSTLLSKFNILLSINQHVDVSKKVDPDKVKEVGYGLMIFHKQTFPWAMLSPSVHQMCAHAWELFMLTGGSPIAKYSEQSSESWNKYIKAYKSGTSCKARQMSLQINTHDIYCRLMIRTHPIIASKKRLLQCGLCGKFGHTTRGCKNLLTDMGRSYESGAAKRNFLLKAECHGNSPTSANLANCRISKEAKILDFVHDSINKTQTLNEQSELNKDRVCFPIDLPLNRKSDPALWEILSTKDIQFWIENGPLKCQNADYDFKPSKMMYQGRNRYCSKGF</sequence>
<feature type="region of interest" description="Disordered" evidence="2">
    <location>
        <begin position="91"/>
        <end position="122"/>
    </location>
</feature>
<evidence type="ECO:0000313" key="3">
    <source>
        <dbReference type="Proteomes" id="UP001652625"/>
    </source>
</evidence>
<protein>
    <submittedName>
        <fullName evidence="4">Uncharacterized protein LOC136092452</fullName>
    </submittedName>
</protein>
<name>A0ABM4DQB7_HYDVU</name>
<evidence type="ECO:0000256" key="2">
    <source>
        <dbReference type="SAM" id="MobiDB-lite"/>
    </source>
</evidence>
<gene>
    <name evidence="4" type="primary">LOC136092452</name>
</gene>
<proteinExistence type="predicted"/>
<evidence type="ECO:0000256" key="1">
    <source>
        <dbReference type="SAM" id="Coils"/>
    </source>
</evidence>